<comment type="caution">
    <text evidence="1">The sequence shown here is derived from an EMBL/GenBank/DDBJ whole genome shotgun (WGS) entry which is preliminary data.</text>
</comment>
<dbReference type="Pfam" id="PF01663">
    <property type="entry name" value="Phosphodiest"/>
    <property type="match status" value="1"/>
</dbReference>
<proteinExistence type="predicted"/>
<dbReference type="AlphaFoldDB" id="A0A7V5VEX5"/>
<accession>A0A7V5VEX5</accession>
<protein>
    <submittedName>
        <fullName evidence="1">Phosphodiesterase</fullName>
    </submittedName>
</protein>
<dbReference type="SUPFAM" id="SSF53649">
    <property type="entry name" value="Alkaline phosphatase-like"/>
    <property type="match status" value="1"/>
</dbReference>
<dbReference type="EMBL" id="DRLI01000221">
    <property type="protein sequence ID" value="HHM02512.1"/>
    <property type="molecule type" value="Genomic_DNA"/>
</dbReference>
<name>A0A7V5VEX5_CALAY</name>
<dbReference type="Gene3D" id="3.40.720.10">
    <property type="entry name" value="Alkaline Phosphatase, subunit A"/>
    <property type="match status" value="1"/>
</dbReference>
<gene>
    <name evidence="1" type="ORF">ENJ15_05810</name>
</gene>
<organism evidence="1">
    <name type="scientific">Caldithrix abyssi</name>
    <dbReference type="NCBI Taxonomy" id="187145"/>
    <lineage>
        <taxon>Bacteria</taxon>
        <taxon>Pseudomonadati</taxon>
        <taxon>Calditrichota</taxon>
        <taxon>Calditrichia</taxon>
        <taxon>Calditrichales</taxon>
        <taxon>Calditrichaceae</taxon>
        <taxon>Caldithrix</taxon>
    </lineage>
</organism>
<dbReference type="InterPro" id="IPR002591">
    <property type="entry name" value="Phosphodiest/P_Trfase"/>
</dbReference>
<dbReference type="Proteomes" id="UP000885771">
    <property type="component" value="Unassembled WGS sequence"/>
</dbReference>
<sequence length="461" mass="51610">MAIDRKMFVLGLDCAAPQLLFEQWKEELPHFASLMDGGLYGPMRSCDPPITVPAWSVMTTGLDPGELGVYGFHNRASHNYFDLFVANGSHIRAPRIWDILSEAGKQSIVIGVPQTFPVKALRGYLVAGLLARGGDNFTWPAGLKQTLLKYVPDYRADIEDFRHLSPDRLLRALYTMTAARFKWAERMMKYYPWDFFMLVEIGLDRIHHAFWHYMAEESPYHQKESPYKHAIRKYYLFLDKGLGRLLQNLPEHCDVMVVSDHGAKTMKGLMRINQWLINEGYLVLKTVPDSPQRLTASMVDWTKTKVWADGGYYARIYFNVWGREPEGIVPSSSVTALKAELREKLALLALNGDNGANGRVIDPGESYREQKGIAPDLMLYVGELSYRASASVGGKENIFTLENDTGPDGANHDFEGVCILKGQGIAPGKLRGGTIYDVAPTILARLGQAADEGMKGRVLGT</sequence>
<dbReference type="InterPro" id="IPR017850">
    <property type="entry name" value="Alkaline_phosphatase_core_sf"/>
</dbReference>
<reference evidence="1" key="1">
    <citation type="journal article" date="2020" name="mSystems">
        <title>Genome- and Community-Level Interaction Insights into Carbon Utilization and Element Cycling Functions of Hydrothermarchaeota in Hydrothermal Sediment.</title>
        <authorList>
            <person name="Zhou Z."/>
            <person name="Liu Y."/>
            <person name="Xu W."/>
            <person name="Pan J."/>
            <person name="Luo Z.H."/>
            <person name="Li M."/>
        </authorList>
    </citation>
    <scope>NUCLEOTIDE SEQUENCE [LARGE SCALE GENOMIC DNA]</scope>
    <source>
        <strain evidence="1">HyVt-460</strain>
    </source>
</reference>
<evidence type="ECO:0000313" key="1">
    <source>
        <dbReference type="EMBL" id="HHM02512.1"/>
    </source>
</evidence>